<dbReference type="EMBL" id="OBDZ01000061">
    <property type="protein sequence ID" value="SNY47894.1"/>
    <property type="molecule type" value="Genomic_DNA"/>
</dbReference>
<accession>A0A285IIW1</accession>
<dbReference type="Proteomes" id="UP000219573">
    <property type="component" value="Unassembled WGS sequence"/>
</dbReference>
<dbReference type="AlphaFoldDB" id="A0A285IIW1"/>
<proteinExistence type="predicted"/>
<reference evidence="2" key="1">
    <citation type="submission" date="2017-09" db="EMBL/GenBank/DDBJ databases">
        <authorList>
            <person name="Varghese N."/>
            <person name="Submissions S."/>
        </authorList>
    </citation>
    <scope>NUCLEOTIDE SEQUENCE [LARGE SCALE GENOMIC DNA]</scope>
    <source>
        <strain evidence="2">MSL47</strain>
    </source>
</reference>
<name>A0A285IIW1_9FIRM</name>
<sequence length="131" mass="15500">MYVVGSLLKQAIFENKELTKKLIKEITNEDISKMKESDLKFGYGYYKPVLFLECENDNNKNIYLTFQEIYEPVMMKGTIAEFLMKENKSKIFNKEIVICFNFDKSENNSVELIERKSYDRKVVFTTNIFNA</sequence>
<evidence type="ECO:0000313" key="1">
    <source>
        <dbReference type="EMBL" id="SNY47894.1"/>
    </source>
</evidence>
<gene>
    <name evidence="1" type="ORF">SAMN06265827_1611</name>
</gene>
<protein>
    <submittedName>
        <fullName evidence="1">Uncharacterized protein</fullName>
    </submittedName>
</protein>
<organism evidence="1 2">
    <name type="scientific">Orenia metallireducens</name>
    <dbReference type="NCBI Taxonomy" id="1413210"/>
    <lineage>
        <taxon>Bacteria</taxon>
        <taxon>Bacillati</taxon>
        <taxon>Bacillota</taxon>
        <taxon>Clostridia</taxon>
        <taxon>Halanaerobiales</taxon>
        <taxon>Halobacteroidaceae</taxon>
        <taxon>Orenia</taxon>
    </lineage>
</organism>
<keyword evidence="2" id="KW-1185">Reference proteome</keyword>
<evidence type="ECO:0000313" key="2">
    <source>
        <dbReference type="Proteomes" id="UP000219573"/>
    </source>
</evidence>
<dbReference type="RefSeq" id="WP_097019685.1">
    <property type="nucleotide sequence ID" value="NZ_OBDZ01000061.1"/>
</dbReference>